<reference evidence="1" key="2">
    <citation type="submission" date="2025-09" db="UniProtKB">
        <authorList>
            <consortium name="Ensembl"/>
        </authorList>
    </citation>
    <scope>IDENTIFICATION</scope>
</reference>
<proteinExistence type="predicted"/>
<keyword evidence="2" id="KW-1185">Reference proteome</keyword>
<organism evidence="1 2">
    <name type="scientific">Mus spicilegus</name>
    <name type="common">Mound-building mouse</name>
    <dbReference type="NCBI Taxonomy" id="10103"/>
    <lineage>
        <taxon>Eukaryota</taxon>
        <taxon>Metazoa</taxon>
        <taxon>Chordata</taxon>
        <taxon>Craniata</taxon>
        <taxon>Vertebrata</taxon>
        <taxon>Euteleostomi</taxon>
        <taxon>Mammalia</taxon>
        <taxon>Eutheria</taxon>
        <taxon>Euarchontoglires</taxon>
        <taxon>Glires</taxon>
        <taxon>Rodentia</taxon>
        <taxon>Myomorpha</taxon>
        <taxon>Muroidea</taxon>
        <taxon>Muridae</taxon>
        <taxon>Murinae</taxon>
        <taxon>Mus</taxon>
        <taxon>Mus</taxon>
    </lineage>
</organism>
<reference evidence="1" key="1">
    <citation type="submission" date="2025-08" db="UniProtKB">
        <authorList>
            <consortium name="Ensembl"/>
        </authorList>
    </citation>
    <scope>IDENTIFICATION</scope>
</reference>
<evidence type="ECO:0000313" key="2">
    <source>
        <dbReference type="Proteomes" id="UP000694415"/>
    </source>
</evidence>
<evidence type="ECO:0000313" key="1">
    <source>
        <dbReference type="Ensembl" id="ENSMSIP00000030648.1"/>
    </source>
</evidence>
<dbReference type="Ensembl" id="ENSMSIT00000038626.1">
    <property type="protein sequence ID" value="ENSMSIP00000030648.1"/>
    <property type="gene ID" value="ENSMSIG00000025679.1"/>
</dbReference>
<dbReference type="Proteomes" id="UP000694415">
    <property type="component" value="Unplaced"/>
</dbReference>
<dbReference type="AlphaFoldDB" id="A0A8C6I5U8"/>
<sequence length="77" mass="9280">MDNLSPEEIQLWAHQVTDESMESTSRILGLAIESQDEFFPCAHIFKAFPHFLFYKFQCLWFYVKFLDPLRFDLSTRR</sequence>
<protein>
    <submittedName>
        <fullName evidence="1">Uncharacterized protein</fullName>
    </submittedName>
</protein>
<accession>A0A8C6I5U8</accession>
<name>A0A8C6I5U8_MUSSI</name>